<sequence length="232" mass="25144">MNAYVLPPPKVTSLPVVGQDGRFPVRRVICVGRNYADHAREMGNDPDKEPPFFFYKPTDAIFVAHADGTEMPYPPMTSNLHYEIELVVAIGREGTSIDTESAQSHIYGYAVGLDMTRRDLQLKAREMGRPWDWGKGFDKSAPCGPIYTAETVGSLASSEIGLHVNGQTRQKASLTDLIWSVPEIIAHVSASISLLPGDLIFTGTPAGVGPVEPGDQMTGYVEGLGEISVKVI</sequence>
<evidence type="ECO:0000256" key="1">
    <source>
        <dbReference type="ARBA" id="ARBA00022723"/>
    </source>
</evidence>
<dbReference type="RefSeq" id="WP_108620595.1">
    <property type="nucleotide sequence ID" value="NZ_CP028901.1"/>
</dbReference>
<dbReference type="GO" id="GO:0046872">
    <property type="term" value="F:metal ion binding"/>
    <property type="evidence" value="ECO:0007669"/>
    <property type="project" value="UniProtKB-KW"/>
</dbReference>
<dbReference type="PANTHER" id="PTHR11820">
    <property type="entry name" value="ACYLPYRUVASE"/>
    <property type="match status" value="1"/>
</dbReference>
<accession>A0A2R4XH82</accession>
<dbReference type="EMBL" id="CP028901">
    <property type="protein sequence ID" value="AWB33166.1"/>
    <property type="molecule type" value="Genomic_DNA"/>
</dbReference>
<name>A0A2R4XH82_9BURK</name>
<dbReference type="InterPro" id="IPR011234">
    <property type="entry name" value="Fumarylacetoacetase-like_C"/>
</dbReference>
<evidence type="ECO:0000313" key="4">
    <source>
        <dbReference type="Proteomes" id="UP000244571"/>
    </source>
</evidence>
<keyword evidence="1" id="KW-0479">Metal-binding</keyword>
<feature type="domain" description="Fumarylacetoacetase-like C-terminal" evidence="2">
    <location>
        <begin position="28"/>
        <end position="231"/>
    </location>
</feature>
<evidence type="ECO:0000313" key="3">
    <source>
        <dbReference type="EMBL" id="AWB33166.1"/>
    </source>
</evidence>
<dbReference type="GO" id="GO:0018773">
    <property type="term" value="F:acetylpyruvate hydrolase activity"/>
    <property type="evidence" value="ECO:0007669"/>
    <property type="project" value="TreeGrafter"/>
</dbReference>
<keyword evidence="4" id="KW-1185">Reference proteome</keyword>
<dbReference type="KEGG" id="boz:DBV39_04940"/>
<dbReference type="Pfam" id="PF01557">
    <property type="entry name" value="FAA_hydrolase"/>
    <property type="match status" value="1"/>
</dbReference>
<proteinExistence type="predicted"/>
<dbReference type="OrthoDB" id="9805307at2"/>
<protein>
    <recommendedName>
        <fullName evidence="2">Fumarylacetoacetase-like C-terminal domain-containing protein</fullName>
    </recommendedName>
</protein>
<dbReference type="InterPro" id="IPR036663">
    <property type="entry name" value="Fumarylacetoacetase_C_sf"/>
</dbReference>
<dbReference type="AlphaFoldDB" id="A0A2R4XH82"/>
<organism evidence="3 4">
    <name type="scientific">Orrella marina</name>
    <dbReference type="NCBI Taxonomy" id="2163011"/>
    <lineage>
        <taxon>Bacteria</taxon>
        <taxon>Pseudomonadati</taxon>
        <taxon>Pseudomonadota</taxon>
        <taxon>Betaproteobacteria</taxon>
        <taxon>Burkholderiales</taxon>
        <taxon>Alcaligenaceae</taxon>
        <taxon>Orrella</taxon>
    </lineage>
</organism>
<dbReference type="SUPFAM" id="SSF56529">
    <property type="entry name" value="FAH"/>
    <property type="match status" value="1"/>
</dbReference>
<reference evidence="3 4" key="1">
    <citation type="submission" date="2018-04" db="EMBL/GenBank/DDBJ databases">
        <title>Bordetella sp. HZ20 isolated from seawater.</title>
        <authorList>
            <person name="Sun C."/>
        </authorList>
    </citation>
    <scope>NUCLEOTIDE SEQUENCE [LARGE SCALE GENOMIC DNA]</scope>
    <source>
        <strain evidence="3 4">HZ20</strain>
    </source>
</reference>
<dbReference type="PANTHER" id="PTHR11820:SF90">
    <property type="entry name" value="FLUTATHIONE S-TRANSFERASE"/>
    <property type="match status" value="1"/>
</dbReference>
<dbReference type="Proteomes" id="UP000244571">
    <property type="component" value="Chromosome"/>
</dbReference>
<dbReference type="Gene3D" id="3.90.850.10">
    <property type="entry name" value="Fumarylacetoacetase-like, C-terminal domain"/>
    <property type="match status" value="1"/>
</dbReference>
<evidence type="ECO:0000259" key="2">
    <source>
        <dbReference type="Pfam" id="PF01557"/>
    </source>
</evidence>
<gene>
    <name evidence="3" type="ORF">DBV39_04940</name>
</gene>